<feature type="region of interest" description="Disordered" evidence="1">
    <location>
        <begin position="34"/>
        <end position="61"/>
    </location>
</feature>
<reference evidence="2 3" key="1">
    <citation type="journal article" date="2016" name="Nat. Commun.">
        <title>Thousands of microbial genomes shed light on interconnected biogeochemical processes in an aquifer system.</title>
        <authorList>
            <person name="Anantharaman K."/>
            <person name="Brown C.T."/>
            <person name="Hug L.A."/>
            <person name="Sharon I."/>
            <person name="Castelle C.J."/>
            <person name="Probst A.J."/>
            <person name="Thomas B.C."/>
            <person name="Singh A."/>
            <person name="Wilkins M.J."/>
            <person name="Karaoz U."/>
            <person name="Brodie E.L."/>
            <person name="Williams K.H."/>
            <person name="Hubbard S.S."/>
            <person name="Banfield J.F."/>
        </authorList>
    </citation>
    <scope>NUCLEOTIDE SEQUENCE [LARGE SCALE GENOMIC DNA]</scope>
</reference>
<gene>
    <name evidence="2" type="ORF">A2664_01835</name>
</gene>
<accession>A0A1G2M579</accession>
<evidence type="ECO:0000313" key="2">
    <source>
        <dbReference type="EMBL" id="OHA18191.1"/>
    </source>
</evidence>
<evidence type="ECO:0000313" key="3">
    <source>
        <dbReference type="Proteomes" id="UP000178873"/>
    </source>
</evidence>
<sequence length="61" mass="6692">MEQANTTRILQISNRCTQDILVAALLAGGIERSERGGARRGRANFQQKIMRDSIPLPSSPP</sequence>
<organism evidence="2 3">
    <name type="scientific">Candidatus Taylorbacteria bacterium RIFCSPHIGHO2_01_FULL_46_22b</name>
    <dbReference type="NCBI Taxonomy" id="1802301"/>
    <lineage>
        <taxon>Bacteria</taxon>
        <taxon>Candidatus Tayloriibacteriota</taxon>
    </lineage>
</organism>
<evidence type="ECO:0000256" key="1">
    <source>
        <dbReference type="SAM" id="MobiDB-lite"/>
    </source>
</evidence>
<comment type="caution">
    <text evidence="2">The sequence shown here is derived from an EMBL/GenBank/DDBJ whole genome shotgun (WGS) entry which is preliminary data.</text>
</comment>
<dbReference type="AlphaFoldDB" id="A0A1G2M579"/>
<proteinExistence type="predicted"/>
<dbReference type="EMBL" id="MHRF01000007">
    <property type="protein sequence ID" value="OHA18191.1"/>
    <property type="molecule type" value="Genomic_DNA"/>
</dbReference>
<name>A0A1G2M579_9BACT</name>
<dbReference type="Proteomes" id="UP000178873">
    <property type="component" value="Unassembled WGS sequence"/>
</dbReference>
<protein>
    <submittedName>
        <fullName evidence="2">Uncharacterized protein</fullName>
    </submittedName>
</protein>